<accession>A0A6S7BQ03</accession>
<evidence type="ECO:0008006" key="4">
    <source>
        <dbReference type="Google" id="ProtNLM"/>
    </source>
</evidence>
<feature type="chain" id="PRO_5028886803" description="DUF4148 domain-containing protein" evidence="1">
    <location>
        <begin position="21"/>
        <end position="106"/>
    </location>
</feature>
<reference evidence="2 3" key="1">
    <citation type="submission" date="2020-04" db="EMBL/GenBank/DDBJ databases">
        <authorList>
            <person name="De Canck E."/>
        </authorList>
    </citation>
    <scope>NUCLEOTIDE SEQUENCE [LARGE SCALE GENOMIC DNA]</scope>
    <source>
        <strain evidence="2 3">LMG 28138</strain>
    </source>
</reference>
<protein>
    <recommendedName>
        <fullName evidence="4">DUF4148 domain-containing protein</fullName>
    </recommendedName>
</protein>
<proteinExistence type="predicted"/>
<sequence length="106" mass="11028">MKVKLCAALIAAMLASSAFADGSHAYPGSAMANANEGSAASPSGLVSVDAQAPAGNTRAQVRGELIEAERTGITPAGKFDYPPSAATIERNRQRFSLAEQYWASRK</sequence>
<organism evidence="2 3">
    <name type="scientific">Pararobbsia alpina</name>
    <dbReference type="NCBI Taxonomy" id="621374"/>
    <lineage>
        <taxon>Bacteria</taxon>
        <taxon>Pseudomonadati</taxon>
        <taxon>Pseudomonadota</taxon>
        <taxon>Betaproteobacteria</taxon>
        <taxon>Burkholderiales</taxon>
        <taxon>Burkholderiaceae</taxon>
        <taxon>Pararobbsia</taxon>
    </lineage>
</organism>
<dbReference type="RefSeq" id="WP_175108388.1">
    <property type="nucleotide sequence ID" value="NZ_CADIKM010000096.1"/>
</dbReference>
<dbReference type="AlphaFoldDB" id="A0A6S7BQ03"/>
<evidence type="ECO:0000313" key="2">
    <source>
        <dbReference type="EMBL" id="CAB3807204.1"/>
    </source>
</evidence>
<dbReference type="Pfam" id="PF13663">
    <property type="entry name" value="DUF4148"/>
    <property type="match status" value="1"/>
</dbReference>
<dbReference type="InterPro" id="IPR025421">
    <property type="entry name" value="DUF4148"/>
</dbReference>
<name>A0A6S7BQ03_9BURK</name>
<keyword evidence="3" id="KW-1185">Reference proteome</keyword>
<gene>
    <name evidence="2" type="ORF">LMG28138_05897</name>
</gene>
<feature type="signal peptide" evidence="1">
    <location>
        <begin position="1"/>
        <end position="20"/>
    </location>
</feature>
<dbReference type="EMBL" id="CADIKM010000096">
    <property type="protein sequence ID" value="CAB3807204.1"/>
    <property type="molecule type" value="Genomic_DNA"/>
</dbReference>
<evidence type="ECO:0000313" key="3">
    <source>
        <dbReference type="Proteomes" id="UP000494115"/>
    </source>
</evidence>
<keyword evidence="1" id="KW-0732">Signal</keyword>
<evidence type="ECO:0000256" key="1">
    <source>
        <dbReference type="SAM" id="SignalP"/>
    </source>
</evidence>
<dbReference type="Proteomes" id="UP000494115">
    <property type="component" value="Unassembled WGS sequence"/>
</dbReference>